<protein>
    <submittedName>
        <fullName evidence="2">(Fe-S)-binding protein</fullName>
        <ecNumber evidence="2">1.1.-.-</ecNumber>
    </submittedName>
</protein>
<dbReference type="GO" id="GO:0016491">
    <property type="term" value="F:oxidoreductase activity"/>
    <property type="evidence" value="ECO:0007669"/>
    <property type="project" value="UniProtKB-KW"/>
</dbReference>
<evidence type="ECO:0000259" key="1">
    <source>
        <dbReference type="Pfam" id="PF08331"/>
    </source>
</evidence>
<reference evidence="2 3" key="1">
    <citation type="submission" date="2018-06" db="EMBL/GenBank/DDBJ databases">
        <authorList>
            <consortium name="Pathogen Informatics"/>
            <person name="Doyle S."/>
        </authorList>
    </citation>
    <scope>NUCLEOTIDE SEQUENCE [LARGE SCALE GENOMIC DNA]</scope>
    <source>
        <strain evidence="2 3">NCTC12195</strain>
    </source>
</reference>
<dbReference type="InterPro" id="IPR013542">
    <property type="entry name" value="QueG_DUF1730"/>
</dbReference>
<dbReference type="AlphaFoldDB" id="A0A380FKP6"/>
<evidence type="ECO:0000313" key="3">
    <source>
        <dbReference type="Proteomes" id="UP000255277"/>
    </source>
</evidence>
<dbReference type="EMBL" id="UHDK01000001">
    <property type="protein sequence ID" value="SUM33906.1"/>
    <property type="molecule type" value="Genomic_DNA"/>
</dbReference>
<evidence type="ECO:0000313" key="2">
    <source>
        <dbReference type="EMBL" id="SUM33906.1"/>
    </source>
</evidence>
<keyword evidence="2" id="KW-0560">Oxidoreductase</keyword>
<name>A0A380FKP6_STAGA</name>
<dbReference type="Proteomes" id="UP000255277">
    <property type="component" value="Unassembled WGS sequence"/>
</dbReference>
<dbReference type="EC" id="1.1.-.-" evidence="2"/>
<dbReference type="Pfam" id="PF08331">
    <property type="entry name" value="QueG_DUF1730"/>
    <property type="match status" value="1"/>
</dbReference>
<sequence>MFARASWGQDYHSIMRNRLDKLSEYLQSRVKDVEIKSNG</sequence>
<feature type="domain" description="DUF1730" evidence="1">
    <location>
        <begin position="2"/>
        <end position="35"/>
    </location>
</feature>
<proteinExistence type="predicted"/>
<accession>A0A380FKP6</accession>
<organism evidence="2 3">
    <name type="scientific">Staphylococcus gallinarum</name>
    <dbReference type="NCBI Taxonomy" id="1293"/>
    <lineage>
        <taxon>Bacteria</taxon>
        <taxon>Bacillati</taxon>
        <taxon>Bacillota</taxon>
        <taxon>Bacilli</taxon>
        <taxon>Bacillales</taxon>
        <taxon>Staphylococcaceae</taxon>
        <taxon>Staphylococcus</taxon>
    </lineage>
</organism>
<gene>
    <name evidence="2" type="primary">queG_3</name>
    <name evidence="2" type="ORF">NCTC12195_03383</name>
</gene>